<evidence type="ECO:0000313" key="2">
    <source>
        <dbReference type="WBParaSite" id="ES5_v2.g14333.t1"/>
    </source>
</evidence>
<protein>
    <submittedName>
        <fullName evidence="2">Uncharacterized protein</fullName>
    </submittedName>
</protein>
<sequence length="60" mass="6916">MRNTSGILKESLYDEEMPEKVYRKGFPSKVYEGNLLLNQREKIGHGSFGNVYKCPYVEDG</sequence>
<name>A0AC34FB07_9BILA</name>
<dbReference type="Proteomes" id="UP000887579">
    <property type="component" value="Unplaced"/>
</dbReference>
<accession>A0AC34FB07</accession>
<organism evidence="1 2">
    <name type="scientific">Panagrolaimus sp. ES5</name>
    <dbReference type="NCBI Taxonomy" id="591445"/>
    <lineage>
        <taxon>Eukaryota</taxon>
        <taxon>Metazoa</taxon>
        <taxon>Ecdysozoa</taxon>
        <taxon>Nematoda</taxon>
        <taxon>Chromadorea</taxon>
        <taxon>Rhabditida</taxon>
        <taxon>Tylenchina</taxon>
        <taxon>Panagrolaimomorpha</taxon>
        <taxon>Panagrolaimoidea</taxon>
        <taxon>Panagrolaimidae</taxon>
        <taxon>Panagrolaimus</taxon>
    </lineage>
</organism>
<evidence type="ECO:0000313" key="1">
    <source>
        <dbReference type="Proteomes" id="UP000887579"/>
    </source>
</evidence>
<proteinExistence type="predicted"/>
<reference evidence="2" key="1">
    <citation type="submission" date="2022-11" db="UniProtKB">
        <authorList>
            <consortium name="WormBaseParasite"/>
        </authorList>
    </citation>
    <scope>IDENTIFICATION</scope>
</reference>
<dbReference type="WBParaSite" id="ES5_v2.g14333.t1">
    <property type="protein sequence ID" value="ES5_v2.g14333.t1"/>
    <property type="gene ID" value="ES5_v2.g14333"/>
</dbReference>